<protein>
    <submittedName>
        <fullName evidence="11">Transient receptor potential channel pyrexia-like</fullName>
    </submittedName>
</protein>
<gene>
    <name evidence="11" type="primary">LOC114331144</name>
</gene>
<evidence type="ECO:0000313" key="11">
    <source>
        <dbReference type="RefSeq" id="XP_028136424.1"/>
    </source>
</evidence>
<dbReference type="RefSeq" id="XP_028136424.1">
    <property type="nucleotide sequence ID" value="XM_028280623.1"/>
</dbReference>
<sequence length="949" mass="107582">MASKLWSVRTALQFLHRTSKSKENQEQQQDEDNLAAKLFYLPKLNEVQDPSDEFIDCGPSPPTENLPLIWDTYEVPENGNEVKICYHTIEQNILEHMSNAYGRISLLDEISSKRVDSKNIVGVFFGASHIELNIAFLWAAFVKRYDILENLLYLGAEINYFEPAQGLSALHLAAFSNCISGMQFLISKGCDINALYKFYTPLHCAAFGDSIEATLFLIRHGVKIDQFTNTIYEENESALHCAVRANSINCVKILICHGASVDCSEFSPIHLAADLGNYECIRYLLDGKGANVNSKTKEQEQTALHLAAIRGNPECIEVLLSKGANADCRDYMGQTPLHLAARAKDLTSVELLVMTGRANPNIEDYDQRTPVHAAIGKSAWSSRIIQTLVENGAYPNVEDQYGYTPLHIAALRGLADCVETLINYGADVTLKTKCGHTPLSIIKKKVPIAFSVFTKKLDDAVTLYNTDSLSNEPELRLDFRVILQPNHAGEMNFLYTLVEEGYKTVLLHPICAALLYVKWQKIRKYYLARILFYAIFMLALSLYVLTALSHYCYNYGNNFTDMKPEDVIELCEKNSILGRVLRDSPFVMEMQWFFLVGLTSLEIIRKLYGIYGYTSVRQYLSYPENVLEWWVISSVFVISCVYTKRTYLWQNHIGAFAILLGWTNIMLMIGQLPVFGIYIAMYTRVQSEFGRLLFAYSGLLIGFTLSFCVIFPDSNFFANPFISLVTIIVMLSGELNLDILVDNNPDNPHYLLEFSAQVTYVIFVITVTIILMNLLAGIAVDDIKGLQKTATLSKLVRQTKLISHMEKGLFNGSLPRYILEHLHVSALVSPKPSRVVLNIKPLNPKETRLPKDIIRAAFKVAKRQTDYFSGTPDTPVDDYYWFNNDITKDHCCLDNKPLIGLQEIMKRKTVEIEHLKATIQEMKQALEANQETMQQCMRTFINNRRGSRF</sequence>
<feature type="repeat" description="ANK" evidence="8">
    <location>
        <begin position="234"/>
        <end position="266"/>
    </location>
</feature>
<dbReference type="PROSITE" id="PS50297">
    <property type="entry name" value="ANK_REP_REGION"/>
    <property type="match status" value="6"/>
</dbReference>
<feature type="transmembrane region" description="Helical" evidence="10">
    <location>
        <begin position="655"/>
        <end position="681"/>
    </location>
</feature>
<dbReference type="PANTHER" id="PTHR47143">
    <property type="entry name" value="TRANSIENT RECEPTOR POTENTIAL CATION CHANNEL PROTEIN PAINLESS"/>
    <property type="match status" value="1"/>
</dbReference>
<dbReference type="PROSITE" id="PS50088">
    <property type="entry name" value="ANK_REPEAT"/>
    <property type="match status" value="7"/>
</dbReference>
<dbReference type="InterPro" id="IPR036770">
    <property type="entry name" value="Ankyrin_rpt-contain_sf"/>
</dbReference>
<evidence type="ECO:0000256" key="2">
    <source>
        <dbReference type="ARBA" id="ARBA00022606"/>
    </source>
</evidence>
<evidence type="ECO:0000256" key="5">
    <source>
        <dbReference type="ARBA" id="ARBA00023065"/>
    </source>
</evidence>
<feature type="repeat" description="ANK" evidence="8">
    <location>
        <begin position="366"/>
        <end position="400"/>
    </location>
</feature>
<keyword evidence="3" id="KW-0677">Repeat</keyword>
<dbReference type="Pfam" id="PF12796">
    <property type="entry name" value="Ank_2"/>
    <property type="match status" value="2"/>
</dbReference>
<keyword evidence="4 8" id="KW-0040">ANK repeat</keyword>
<feature type="repeat" description="ANK" evidence="8">
    <location>
        <begin position="299"/>
        <end position="331"/>
    </location>
</feature>
<feature type="transmembrane region" description="Helical" evidence="10">
    <location>
        <begin position="626"/>
        <end position="643"/>
    </location>
</feature>
<feature type="repeat" description="ANK" evidence="8">
    <location>
        <begin position="332"/>
        <end position="356"/>
    </location>
</feature>
<dbReference type="GO" id="GO:0034703">
    <property type="term" value="C:cation channel complex"/>
    <property type="evidence" value="ECO:0007669"/>
    <property type="project" value="UniProtKB-ARBA"/>
</dbReference>
<dbReference type="SUPFAM" id="SSF48403">
    <property type="entry name" value="Ankyrin repeat"/>
    <property type="match status" value="1"/>
</dbReference>
<reference evidence="11" key="1">
    <citation type="submission" date="2025-08" db="UniProtKB">
        <authorList>
            <consortium name="RefSeq"/>
        </authorList>
    </citation>
    <scope>IDENTIFICATION</scope>
    <source>
        <tissue evidence="11">Whole insect</tissue>
    </source>
</reference>
<feature type="repeat" description="ANK" evidence="8">
    <location>
        <begin position="401"/>
        <end position="433"/>
    </location>
</feature>
<dbReference type="GO" id="GO:0005216">
    <property type="term" value="F:monoatomic ion channel activity"/>
    <property type="evidence" value="ECO:0007669"/>
    <property type="project" value="InterPro"/>
</dbReference>
<name>A0A6P7FJW7_DIAVI</name>
<feature type="transmembrane region" description="Helical" evidence="10">
    <location>
        <begin position="693"/>
        <end position="711"/>
    </location>
</feature>
<dbReference type="Pfam" id="PF00023">
    <property type="entry name" value="Ank"/>
    <property type="match status" value="1"/>
</dbReference>
<feature type="repeat" description="ANK" evidence="8">
    <location>
        <begin position="165"/>
        <end position="197"/>
    </location>
</feature>
<evidence type="ECO:0000256" key="1">
    <source>
        <dbReference type="ARBA" id="ARBA00022448"/>
    </source>
</evidence>
<feature type="transmembrane region" description="Helical" evidence="10">
    <location>
        <begin position="592"/>
        <end position="614"/>
    </location>
</feature>
<keyword evidence="2" id="KW-0716">Sensory transduction</keyword>
<feature type="transmembrane region" description="Helical" evidence="10">
    <location>
        <begin position="718"/>
        <end position="737"/>
    </location>
</feature>
<dbReference type="SMART" id="SM00248">
    <property type="entry name" value="ANK"/>
    <property type="match status" value="9"/>
</dbReference>
<evidence type="ECO:0000256" key="9">
    <source>
        <dbReference type="SAM" id="Coils"/>
    </source>
</evidence>
<evidence type="ECO:0000256" key="3">
    <source>
        <dbReference type="ARBA" id="ARBA00022737"/>
    </source>
</evidence>
<evidence type="ECO:0000256" key="8">
    <source>
        <dbReference type="PROSITE-ProRule" id="PRU00023"/>
    </source>
</evidence>
<dbReference type="InParanoid" id="A0A6P7FJW7"/>
<evidence type="ECO:0000256" key="6">
    <source>
        <dbReference type="ARBA" id="ARBA00023180"/>
    </source>
</evidence>
<feature type="repeat" description="ANK" evidence="8">
    <location>
        <begin position="264"/>
        <end position="297"/>
    </location>
</feature>
<keyword evidence="9" id="KW-0175">Coiled coil</keyword>
<feature type="coiled-coil region" evidence="9">
    <location>
        <begin position="905"/>
        <end position="939"/>
    </location>
</feature>
<keyword evidence="10" id="KW-1133">Transmembrane helix</keyword>
<feature type="transmembrane region" description="Helical" evidence="10">
    <location>
        <begin position="530"/>
        <end position="553"/>
    </location>
</feature>
<keyword evidence="10" id="KW-0812">Transmembrane</keyword>
<keyword evidence="7" id="KW-0407">Ion channel</keyword>
<feature type="transmembrane region" description="Helical" evidence="10">
    <location>
        <begin position="757"/>
        <end position="780"/>
    </location>
</feature>
<evidence type="ECO:0000256" key="4">
    <source>
        <dbReference type="ARBA" id="ARBA00023043"/>
    </source>
</evidence>
<keyword evidence="6" id="KW-0325">Glycoprotein</keyword>
<keyword evidence="5" id="KW-0406">Ion transport</keyword>
<dbReference type="Gene3D" id="1.25.40.20">
    <property type="entry name" value="Ankyrin repeat-containing domain"/>
    <property type="match status" value="4"/>
</dbReference>
<accession>A0A6P7FJW7</accession>
<dbReference type="Pfam" id="PF13857">
    <property type="entry name" value="Ank_5"/>
    <property type="match status" value="1"/>
</dbReference>
<proteinExistence type="predicted"/>
<evidence type="ECO:0000256" key="10">
    <source>
        <dbReference type="SAM" id="Phobius"/>
    </source>
</evidence>
<dbReference type="PANTHER" id="PTHR47143:SF1">
    <property type="entry name" value="ION_TRANS DOMAIN-CONTAINING PROTEIN"/>
    <property type="match status" value="1"/>
</dbReference>
<keyword evidence="1" id="KW-0813">Transport</keyword>
<dbReference type="InterPro" id="IPR002110">
    <property type="entry name" value="Ankyrin_rpt"/>
</dbReference>
<dbReference type="AlphaFoldDB" id="A0A6P7FJW7"/>
<dbReference type="InterPro" id="IPR052076">
    <property type="entry name" value="TRP_cation_channel"/>
</dbReference>
<keyword evidence="10" id="KW-0472">Membrane</keyword>
<organism evidence="11">
    <name type="scientific">Diabrotica virgifera virgifera</name>
    <name type="common">western corn rootworm</name>
    <dbReference type="NCBI Taxonomy" id="50390"/>
    <lineage>
        <taxon>Eukaryota</taxon>
        <taxon>Metazoa</taxon>
        <taxon>Ecdysozoa</taxon>
        <taxon>Arthropoda</taxon>
        <taxon>Hexapoda</taxon>
        <taxon>Insecta</taxon>
        <taxon>Pterygota</taxon>
        <taxon>Neoptera</taxon>
        <taxon>Endopterygota</taxon>
        <taxon>Coleoptera</taxon>
        <taxon>Polyphaga</taxon>
        <taxon>Cucujiformia</taxon>
        <taxon>Chrysomeloidea</taxon>
        <taxon>Chrysomelidae</taxon>
        <taxon>Galerucinae</taxon>
        <taxon>Diabroticina</taxon>
        <taxon>Diabroticites</taxon>
        <taxon>Diabrotica</taxon>
    </lineage>
</organism>
<evidence type="ECO:0000256" key="7">
    <source>
        <dbReference type="ARBA" id="ARBA00023303"/>
    </source>
</evidence>